<dbReference type="EMBL" id="DXAK01000035">
    <property type="protein sequence ID" value="HJA06865.1"/>
    <property type="molecule type" value="Genomic_DNA"/>
</dbReference>
<evidence type="ECO:0000256" key="1">
    <source>
        <dbReference type="ARBA" id="ARBA00004651"/>
    </source>
</evidence>
<proteinExistence type="inferred from homology"/>
<accession>A0A9D2HB58</accession>
<protein>
    <recommendedName>
        <fullName evidence="8">Riboflavin transporter</fullName>
    </recommendedName>
</protein>
<organism evidence="10 11">
    <name type="scientific">Candidatus Mediterraneibacter pullicola</name>
    <dbReference type="NCBI Taxonomy" id="2838682"/>
    <lineage>
        <taxon>Bacteria</taxon>
        <taxon>Bacillati</taxon>
        <taxon>Bacillota</taxon>
        <taxon>Clostridia</taxon>
        <taxon>Lachnospirales</taxon>
        <taxon>Lachnospiraceae</taxon>
        <taxon>Mediterraneibacter</taxon>
    </lineage>
</organism>
<evidence type="ECO:0000313" key="10">
    <source>
        <dbReference type="EMBL" id="HJA06865.1"/>
    </source>
</evidence>
<evidence type="ECO:0000256" key="9">
    <source>
        <dbReference type="SAM" id="Phobius"/>
    </source>
</evidence>
<dbReference type="GO" id="GO:0005886">
    <property type="term" value="C:plasma membrane"/>
    <property type="evidence" value="ECO:0007669"/>
    <property type="project" value="UniProtKB-SubCell"/>
</dbReference>
<evidence type="ECO:0000256" key="8">
    <source>
        <dbReference type="PIRNR" id="PIRNR037778"/>
    </source>
</evidence>
<name>A0A9D2HB58_9FIRM</name>
<keyword evidence="7 8" id="KW-0472">Membrane</keyword>
<evidence type="ECO:0000256" key="3">
    <source>
        <dbReference type="ARBA" id="ARBA00022448"/>
    </source>
</evidence>
<evidence type="ECO:0000256" key="5">
    <source>
        <dbReference type="ARBA" id="ARBA00022692"/>
    </source>
</evidence>
<reference evidence="10" key="1">
    <citation type="journal article" date="2021" name="PeerJ">
        <title>Extensive microbial diversity within the chicken gut microbiome revealed by metagenomics and culture.</title>
        <authorList>
            <person name="Gilroy R."/>
            <person name="Ravi A."/>
            <person name="Getino M."/>
            <person name="Pursley I."/>
            <person name="Horton D.L."/>
            <person name="Alikhan N.F."/>
            <person name="Baker D."/>
            <person name="Gharbi K."/>
            <person name="Hall N."/>
            <person name="Watson M."/>
            <person name="Adriaenssens E.M."/>
            <person name="Foster-Nyarko E."/>
            <person name="Jarju S."/>
            <person name="Secka A."/>
            <person name="Antonio M."/>
            <person name="Oren A."/>
            <person name="Chaudhuri R.R."/>
            <person name="La Ragione R."/>
            <person name="Hildebrand F."/>
            <person name="Pallen M.J."/>
        </authorList>
    </citation>
    <scope>NUCLEOTIDE SEQUENCE</scope>
    <source>
        <strain evidence="10">ChiSjej2B20-11307</strain>
    </source>
</reference>
<evidence type="ECO:0000256" key="4">
    <source>
        <dbReference type="ARBA" id="ARBA00022475"/>
    </source>
</evidence>
<keyword evidence="6 9" id="KW-1133">Transmembrane helix</keyword>
<reference evidence="10" key="2">
    <citation type="submission" date="2021-04" db="EMBL/GenBank/DDBJ databases">
        <authorList>
            <person name="Gilroy R."/>
        </authorList>
    </citation>
    <scope>NUCLEOTIDE SEQUENCE</scope>
    <source>
        <strain evidence="10">ChiSjej2B20-11307</strain>
    </source>
</reference>
<feature type="transmembrane region" description="Helical" evidence="9">
    <location>
        <begin position="56"/>
        <end position="78"/>
    </location>
</feature>
<comment type="function">
    <text evidence="8">Probably a riboflavin-binding protein that interacts with the energy-coupling factor (ECF) ABC-transporter complex.</text>
</comment>
<dbReference type="PIRSF" id="PIRSF037778">
    <property type="entry name" value="UCP037778_transp_RibU"/>
    <property type="match status" value="1"/>
</dbReference>
<feature type="transmembrane region" description="Helical" evidence="9">
    <location>
        <begin position="156"/>
        <end position="179"/>
    </location>
</feature>
<keyword evidence="3 8" id="KW-0813">Transport</keyword>
<comment type="subcellular location">
    <subcellularLocation>
        <location evidence="1">Cell membrane</location>
        <topology evidence="1">Multi-pass membrane protein</topology>
    </subcellularLocation>
</comment>
<dbReference type="AlphaFoldDB" id="A0A9D2HB58"/>
<dbReference type="InterPro" id="IPR025720">
    <property type="entry name" value="RibU"/>
</dbReference>
<keyword evidence="5 9" id="KW-0812">Transmembrane</keyword>
<dbReference type="PANTHER" id="PTHR38438">
    <property type="entry name" value="RIBOFLAVIN TRANSPORTER RIBU"/>
    <property type="match status" value="1"/>
</dbReference>
<dbReference type="InterPro" id="IPR024529">
    <property type="entry name" value="ECF_trnsprt_substrate-spec"/>
</dbReference>
<evidence type="ECO:0000256" key="6">
    <source>
        <dbReference type="ARBA" id="ARBA00022989"/>
    </source>
</evidence>
<sequence length="188" mass="19963">MTEQTDQQNLAASSKTLKVVKMGVMVAISVALVYLIHFPIFPIVSFLEYDPADIPILIGTFAFGPLAGLVLTVVTSVVQGLTVSAGSGLYGILMHVIATGVFVLVSGTIYHKNKTRKTAVIALVCGAAAMALVMMGANMVITPAFMGVPVDAVWDLMPFIVGFNVIKAGINGAVTFVLYKRIANFLRR</sequence>
<comment type="caution">
    <text evidence="10">The sequence shown here is derived from an EMBL/GenBank/DDBJ whole genome shotgun (WGS) entry which is preliminary data.</text>
</comment>
<dbReference type="Gene3D" id="1.10.1760.20">
    <property type="match status" value="1"/>
</dbReference>
<gene>
    <name evidence="10" type="ORF">H9798_06980</name>
</gene>
<feature type="transmembrane region" description="Helical" evidence="9">
    <location>
        <begin position="22"/>
        <end position="44"/>
    </location>
</feature>
<feature type="transmembrane region" description="Helical" evidence="9">
    <location>
        <begin position="90"/>
        <end position="110"/>
    </location>
</feature>
<dbReference type="Pfam" id="PF12822">
    <property type="entry name" value="ECF_trnsprt"/>
    <property type="match status" value="1"/>
</dbReference>
<dbReference type="Proteomes" id="UP000824223">
    <property type="component" value="Unassembled WGS sequence"/>
</dbReference>
<evidence type="ECO:0000313" key="11">
    <source>
        <dbReference type="Proteomes" id="UP000824223"/>
    </source>
</evidence>
<keyword evidence="4 8" id="KW-1003">Cell membrane</keyword>
<dbReference type="GO" id="GO:0032217">
    <property type="term" value="F:riboflavin transmembrane transporter activity"/>
    <property type="evidence" value="ECO:0007669"/>
    <property type="project" value="UniProtKB-UniRule"/>
</dbReference>
<evidence type="ECO:0000256" key="7">
    <source>
        <dbReference type="ARBA" id="ARBA00023136"/>
    </source>
</evidence>
<feature type="transmembrane region" description="Helical" evidence="9">
    <location>
        <begin position="119"/>
        <end position="141"/>
    </location>
</feature>
<dbReference type="PANTHER" id="PTHR38438:SF1">
    <property type="entry name" value="RIBOFLAVIN TRANSPORTER RIBU"/>
    <property type="match status" value="1"/>
</dbReference>
<comment type="similarity">
    <text evidence="2 8">Belongs to the prokaryotic riboflavin transporter (P-RFT) (TC 2.A.87) family.</text>
</comment>
<evidence type="ECO:0000256" key="2">
    <source>
        <dbReference type="ARBA" id="ARBA00005540"/>
    </source>
</evidence>